<dbReference type="RefSeq" id="WP_135482642.1">
    <property type="nucleotide sequence ID" value="NZ_SRMF01000002.1"/>
</dbReference>
<feature type="domain" description="Phosphatidate phosphatase APP1 catalytic" evidence="2">
    <location>
        <begin position="188"/>
        <end position="346"/>
    </location>
</feature>
<evidence type="ECO:0000313" key="4">
    <source>
        <dbReference type="Proteomes" id="UP000297475"/>
    </source>
</evidence>
<dbReference type="InterPro" id="IPR019236">
    <property type="entry name" value="APP1_cat"/>
</dbReference>
<dbReference type="AlphaFoldDB" id="A0A4Z0WD87"/>
<sequence>MRCAIFLFVLLALPAVVGTEPLDDSPVGDGRHFVTAYNTYAYQGTDADGQDVWIAPMRLYVYERRRVTERVMTAMARVTFWLSSEEAGIFRSRIRDFAADSESGRRPEIRFDSDPEARIYSVRDAAGSARRSRLNGIVDGRLALPAEHAETLLQAQNSADGWLTFTVTTGGRHQGRGHVQLIEPEGLSVISDIDDTVKVTEIPAGRRTVVRNTFFKAYEAAPGMAELYSEWEDATFHYVSGSPWQLYNALTGFLFSEAAGFPRGSLHMKSVRKNPLSLNTWRDLSELATNENVTFDQKLRQIEQVLQHFPQRRFILVGDSGERDPEIYSTIRERFPAQVEAIYIRDVVNDRELRPERLKGMTIIAAPTVLHRSLQME</sequence>
<reference evidence="3 4" key="1">
    <citation type="submission" date="2019-04" db="EMBL/GenBank/DDBJ databases">
        <title>Natronospirillum operosus gen. nov., sp. nov., a haloalkaliphilic satellite isolated from decaying biomass of laboratory culture of cyanobacterium Geitlerinema sp. and proposal of Natronospirillaceae fam. nov. and Saccharospirillaceae fam. nov.</title>
        <authorList>
            <person name="Kevbrin V."/>
            <person name="Boltyanskaya Y."/>
            <person name="Koziaeva V."/>
            <person name="Grouzdev D.S."/>
            <person name="Park M."/>
            <person name="Cho J."/>
        </authorList>
    </citation>
    <scope>NUCLEOTIDE SEQUENCE [LARGE SCALE GENOMIC DNA]</scope>
    <source>
        <strain evidence="3 4">G-116</strain>
    </source>
</reference>
<proteinExistence type="predicted"/>
<keyword evidence="4" id="KW-1185">Reference proteome</keyword>
<dbReference type="Pfam" id="PF09949">
    <property type="entry name" value="APP1_cat"/>
    <property type="match status" value="1"/>
</dbReference>
<accession>A0A4Z0WD87</accession>
<organism evidence="3 4">
    <name type="scientific">Natronospirillum operosum</name>
    <dbReference type="NCBI Taxonomy" id="2759953"/>
    <lineage>
        <taxon>Bacteria</taxon>
        <taxon>Pseudomonadati</taxon>
        <taxon>Pseudomonadota</taxon>
        <taxon>Gammaproteobacteria</taxon>
        <taxon>Oceanospirillales</taxon>
        <taxon>Natronospirillaceae</taxon>
        <taxon>Natronospirillum</taxon>
    </lineage>
</organism>
<dbReference type="EMBL" id="SRMF01000002">
    <property type="protein sequence ID" value="TGG94073.1"/>
    <property type="molecule type" value="Genomic_DNA"/>
</dbReference>
<feature type="signal peptide" evidence="1">
    <location>
        <begin position="1"/>
        <end position="18"/>
    </location>
</feature>
<dbReference type="InterPro" id="IPR052935">
    <property type="entry name" value="Mg2+_PAP"/>
</dbReference>
<gene>
    <name evidence="3" type="ORF">E4656_07805</name>
</gene>
<dbReference type="GO" id="GO:0008195">
    <property type="term" value="F:phosphatidate phosphatase activity"/>
    <property type="evidence" value="ECO:0007669"/>
    <property type="project" value="InterPro"/>
</dbReference>
<dbReference type="PANTHER" id="PTHR28208:SF1">
    <property type="entry name" value="FILAMENT ORGANIZATION PROTEIN APP1-LIKE, PUTATIVE (AFU_ORTHOLOGUE AFUA_1G06650)-RELATED"/>
    <property type="match status" value="1"/>
</dbReference>
<dbReference type="Proteomes" id="UP000297475">
    <property type="component" value="Unassembled WGS sequence"/>
</dbReference>
<keyword evidence="1" id="KW-0732">Signal</keyword>
<evidence type="ECO:0000256" key="1">
    <source>
        <dbReference type="SAM" id="SignalP"/>
    </source>
</evidence>
<protein>
    <submittedName>
        <fullName evidence="3">DUF2183 domain-containing protein</fullName>
    </submittedName>
</protein>
<evidence type="ECO:0000313" key="3">
    <source>
        <dbReference type="EMBL" id="TGG94073.1"/>
    </source>
</evidence>
<dbReference type="OrthoDB" id="9789875at2"/>
<feature type="chain" id="PRO_5021237730" evidence="1">
    <location>
        <begin position="19"/>
        <end position="377"/>
    </location>
</feature>
<dbReference type="PANTHER" id="PTHR28208">
    <property type="entry name" value="PHOSPHATIDATE PHOSPHATASE APP1"/>
    <property type="match status" value="1"/>
</dbReference>
<evidence type="ECO:0000259" key="2">
    <source>
        <dbReference type="Pfam" id="PF09949"/>
    </source>
</evidence>
<name>A0A4Z0WD87_9GAMM</name>
<comment type="caution">
    <text evidence="3">The sequence shown here is derived from an EMBL/GenBank/DDBJ whole genome shotgun (WGS) entry which is preliminary data.</text>
</comment>